<feature type="domain" description="ATP-grasp" evidence="12">
    <location>
        <begin position="141"/>
        <end position="365"/>
    </location>
</feature>
<dbReference type="InterPro" id="IPR011761">
    <property type="entry name" value="ATP-grasp"/>
</dbReference>
<keyword evidence="14" id="KW-1185">Reference proteome</keyword>
<dbReference type="GO" id="GO:0008716">
    <property type="term" value="F:D-alanine-D-alanine ligase activity"/>
    <property type="evidence" value="ECO:0007669"/>
    <property type="project" value="UniProtKB-EC"/>
</dbReference>
<evidence type="ECO:0000256" key="4">
    <source>
        <dbReference type="ARBA" id="ARBA00022598"/>
    </source>
</evidence>
<dbReference type="KEGG" id="atm:ANT_06070"/>
<dbReference type="SUPFAM" id="SSF52440">
    <property type="entry name" value="PreATP-grasp domain"/>
    <property type="match status" value="1"/>
</dbReference>
<dbReference type="GO" id="GO:0005524">
    <property type="term" value="F:ATP binding"/>
    <property type="evidence" value="ECO:0007669"/>
    <property type="project" value="UniProtKB-UniRule"/>
</dbReference>
<dbReference type="EC" id="6.3.2.4" evidence="13"/>
<comment type="subcellular location">
    <subcellularLocation>
        <location evidence="1">Cytoplasm</location>
    </subcellularLocation>
</comment>
<evidence type="ECO:0000256" key="6">
    <source>
        <dbReference type="ARBA" id="ARBA00022840"/>
    </source>
</evidence>
<dbReference type="GO" id="GO:0046872">
    <property type="term" value="F:metal ion binding"/>
    <property type="evidence" value="ECO:0007669"/>
    <property type="project" value="InterPro"/>
</dbReference>
<dbReference type="InterPro" id="IPR011095">
    <property type="entry name" value="Dala_Dala_lig_C"/>
</dbReference>
<evidence type="ECO:0000256" key="5">
    <source>
        <dbReference type="ARBA" id="ARBA00022741"/>
    </source>
</evidence>
<sequence length="400" mass="44278">MDTTIFIQEELDPDPEKPPSSRPRPARPWRVAVIANVKGETALPIQAPPDAGAEFDRKETIEAIQSAIESDGHTTRFLSADHTLLDSLREYQPDICFNIAEGIIGDAREAQVPALLEMLGIPYTASRVLANALGLDKTMTKRIWRNLGIPTASFQEFITGDEPLEADLSFPLFVKPAREGTGMGMDEGSIVYNENQLRRRVKWVIEAYHQPALVETYLPGREFTVGVLGRADARRWSPKPHLYRADGFHRFPILEVDNSNTVTPGVYGYAAKTLHPGEEGVPGFICPAQVEPDLAEKLWTLAIRAHNAIGALDVSRVDVRLDAHGNPRLLEINTLPGLTPGFSDLCVIAQAEGLSYRDLILEILYLGASRWGLLEEAPQAIHVPLQAHHHTFQPAPMIFK</sequence>
<dbReference type="STRING" id="926569.ANT_06070"/>
<accession>E8N1N6</accession>
<dbReference type="HOGENOM" id="CLU_039268_2_1_0"/>
<evidence type="ECO:0000256" key="2">
    <source>
        <dbReference type="ARBA" id="ARBA00010871"/>
    </source>
</evidence>
<dbReference type="SUPFAM" id="SSF56059">
    <property type="entry name" value="Glutathione synthetase ATP-binding domain-like"/>
    <property type="match status" value="1"/>
</dbReference>
<evidence type="ECO:0000256" key="11">
    <source>
        <dbReference type="SAM" id="MobiDB-lite"/>
    </source>
</evidence>
<comment type="similarity">
    <text evidence="2">Belongs to the D-alanine--D-alanine ligase family.</text>
</comment>
<evidence type="ECO:0000256" key="8">
    <source>
        <dbReference type="ARBA" id="ARBA00022984"/>
    </source>
</evidence>
<dbReference type="AlphaFoldDB" id="E8N1N6"/>
<keyword evidence="6 10" id="KW-0067">ATP-binding</keyword>
<dbReference type="GO" id="GO:0071555">
    <property type="term" value="P:cell wall organization"/>
    <property type="evidence" value="ECO:0007669"/>
    <property type="project" value="UniProtKB-KW"/>
</dbReference>
<gene>
    <name evidence="13" type="ordered locus">ANT_06070</name>
</gene>
<dbReference type="GO" id="GO:0008360">
    <property type="term" value="P:regulation of cell shape"/>
    <property type="evidence" value="ECO:0007669"/>
    <property type="project" value="UniProtKB-KW"/>
</dbReference>
<evidence type="ECO:0000256" key="3">
    <source>
        <dbReference type="ARBA" id="ARBA00022490"/>
    </source>
</evidence>
<dbReference type="OrthoDB" id="9813261at2"/>
<keyword evidence="7" id="KW-0133">Cell shape</keyword>
<dbReference type="Pfam" id="PF07478">
    <property type="entry name" value="Dala_Dala_lig_C"/>
    <property type="match status" value="1"/>
</dbReference>
<dbReference type="PANTHER" id="PTHR23132:SF23">
    <property type="entry name" value="D-ALANINE--D-ALANINE LIGASE B"/>
    <property type="match status" value="1"/>
</dbReference>
<dbReference type="GO" id="GO:0009252">
    <property type="term" value="P:peptidoglycan biosynthetic process"/>
    <property type="evidence" value="ECO:0007669"/>
    <property type="project" value="UniProtKB-KW"/>
</dbReference>
<dbReference type="InParanoid" id="E8N1N6"/>
<keyword evidence="4 13" id="KW-0436">Ligase</keyword>
<dbReference type="InterPro" id="IPR000291">
    <property type="entry name" value="D-Ala_lig_Van_CS"/>
</dbReference>
<dbReference type="GO" id="GO:0005737">
    <property type="term" value="C:cytoplasm"/>
    <property type="evidence" value="ECO:0007669"/>
    <property type="project" value="UniProtKB-SubCell"/>
</dbReference>
<keyword evidence="9" id="KW-0961">Cell wall biogenesis/degradation</keyword>
<dbReference type="Gene3D" id="3.40.50.20">
    <property type="match status" value="1"/>
</dbReference>
<evidence type="ECO:0000256" key="7">
    <source>
        <dbReference type="ARBA" id="ARBA00022960"/>
    </source>
</evidence>
<proteinExistence type="inferred from homology"/>
<dbReference type="Gene3D" id="3.30.1490.20">
    <property type="entry name" value="ATP-grasp fold, A domain"/>
    <property type="match status" value="1"/>
</dbReference>
<name>E8N1N6_ANATU</name>
<dbReference type="PROSITE" id="PS00844">
    <property type="entry name" value="DALA_DALA_LIGASE_2"/>
    <property type="match status" value="1"/>
</dbReference>
<dbReference type="Gene3D" id="3.30.470.20">
    <property type="entry name" value="ATP-grasp fold, B domain"/>
    <property type="match status" value="1"/>
</dbReference>
<dbReference type="EMBL" id="AP012029">
    <property type="protein sequence ID" value="BAJ62641.1"/>
    <property type="molecule type" value="Genomic_DNA"/>
</dbReference>
<dbReference type="eggNOG" id="COG1181">
    <property type="taxonomic scope" value="Bacteria"/>
</dbReference>
<organism evidence="13 14">
    <name type="scientific">Anaerolinea thermophila (strain DSM 14523 / JCM 11388 / NBRC 100420 / UNI-1)</name>
    <dbReference type="NCBI Taxonomy" id="926569"/>
    <lineage>
        <taxon>Bacteria</taxon>
        <taxon>Bacillati</taxon>
        <taxon>Chloroflexota</taxon>
        <taxon>Anaerolineae</taxon>
        <taxon>Anaerolineales</taxon>
        <taxon>Anaerolineaceae</taxon>
        <taxon>Anaerolinea</taxon>
    </lineage>
</organism>
<feature type="region of interest" description="Disordered" evidence="11">
    <location>
        <begin position="1"/>
        <end position="26"/>
    </location>
</feature>
<protein>
    <submittedName>
        <fullName evidence="13">D-alanine--D-alanine ligase</fullName>
        <ecNumber evidence="13">6.3.2.4</ecNumber>
    </submittedName>
</protein>
<evidence type="ECO:0000256" key="10">
    <source>
        <dbReference type="PROSITE-ProRule" id="PRU00409"/>
    </source>
</evidence>
<keyword evidence="8" id="KW-0573">Peptidoglycan synthesis</keyword>
<dbReference type="InterPro" id="IPR013815">
    <property type="entry name" value="ATP_grasp_subdomain_1"/>
</dbReference>
<evidence type="ECO:0000313" key="14">
    <source>
        <dbReference type="Proteomes" id="UP000008922"/>
    </source>
</evidence>
<evidence type="ECO:0000259" key="12">
    <source>
        <dbReference type="PROSITE" id="PS50975"/>
    </source>
</evidence>
<evidence type="ECO:0000313" key="13">
    <source>
        <dbReference type="EMBL" id="BAJ62641.1"/>
    </source>
</evidence>
<dbReference type="PROSITE" id="PS50975">
    <property type="entry name" value="ATP_GRASP"/>
    <property type="match status" value="1"/>
</dbReference>
<dbReference type="InterPro" id="IPR016185">
    <property type="entry name" value="PreATP-grasp_dom_sf"/>
</dbReference>
<evidence type="ECO:0000256" key="9">
    <source>
        <dbReference type="ARBA" id="ARBA00023316"/>
    </source>
</evidence>
<evidence type="ECO:0000256" key="1">
    <source>
        <dbReference type="ARBA" id="ARBA00004496"/>
    </source>
</evidence>
<dbReference type="RefSeq" id="WP_013559036.1">
    <property type="nucleotide sequence ID" value="NC_014960.1"/>
</dbReference>
<keyword evidence="3" id="KW-0963">Cytoplasm</keyword>
<keyword evidence="5 10" id="KW-0547">Nucleotide-binding</keyword>
<reference evidence="13 14" key="1">
    <citation type="submission" date="2010-12" db="EMBL/GenBank/DDBJ databases">
        <title>Whole genome sequence of Anaerolinea thermophila UNI-1.</title>
        <authorList>
            <person name="Narita-Yamada S."/>
            <person name="Kishi E."/>
            <person name="Watanabe Y."/>
            <person name="Takasaki K."/>
            <person name="Ankai A."/>
            <person name="Oguchi A."/>
            <person name="Fukui S."/>
            <person name="Takahashi M."/>
            <person name="Yashiro I."/>
            <person name="Hosoyama A."/>
            <person name="Sekiguchi Y."/>
            <person name="Hanada S."/>
            <person name="Fujita N."/>
        </authorList>
    </citation>
    <scope>NUCLEOTIDE SEQUENCE [LARGE SCALE GENOMIC DNA]</scope>
    <source>
        <strain evidence="14">DSM 14523 / JCM 11388 / NBRC 100420 / UNI-1</strain>
    </source>
</reference>
<dbReference type="Proteomes" id="UP000008922">
    <property type="component" value="Chromosome"/>
</dbReference>
<dbReference type="PANTHER" id="PTHR23132">
    <property type="entry name" value="D-ALANINE--D-ALANINE LIGASE"/>
    <property type="match status" value="1"/>
</dbReference>